<dbReference type="STRING" id="490189.SAMN02927903_03372"/>
<dbReference type="RefSeq" id="WP_091147463.1">
    <property type="nucleotide sequence ID" value="NZ_FMVF01000058.1"/>
</dbReference>
<dbReference type="InterPro" id="IPR021352">
    <property type="entry name" value="DUF2971"/>
</dbReference>
<evidence type="ECO:0008006" key="3">
    <source>
        <dbReference type="Google" id="ProtNLM"/>
    </source>
</evidence>
<sequence length="274" mass="33013">MTKIATLNLKIPLENYNFHYKFQLSNTKNCILDISENHHISKSEELYKFYSFNSNNIDALQNSYFYLTSPREFNDPFDCQNNQEELIQKKYPIRKEIFDNLGVSCFTRNIQNPSMWNRYADDYSGYCIKFKNNHLIDQSEIDIRSNVAYTKEYYSIEYYYQNIFKEIDRQSIDESSKNDMKFIITIGHKYCQKSIEWKNEEEYRIVSLRCKENYRKIKYDKLMIEAIYLGHNMSEESRNHIVDELKSLNIKPMLFIVNPSSIYRKLNFESCNGY</sequence>
<keyword evidence="2" id="KW-1185">Reference proteome</keyword>
<organism evidence="1 2">
    <name type="scientific">Flavobacterium caeni</name>
    <dbReference type="NCBI Taxonomy" id="490189"/>
    <lineage>
        <taxon>Bacteria</taxon>
        <taxon>Pseudomonadati</taxon>
        <taxon>Bacteroidota</taxon>
        <taxon>Flavobacteriia</taxon>
        <taxon>Flavobacteriales</taxon>
        <taxon>Flavobacteriaceae</taxon>
        <taxon>Flavobacterium</taxon>
    </lineage>
</organism>
<accession>A0A1G5KMD5</accession>
<dbReference type="OrthoDB" id="190848at2"/>
<gene>
    <name evidence="1" type="ORF">SAMN02927903_03372</name>
</gene>
<protein>
    <recommendedName>
        <fullName evidence="3">DUF2971 domain-containing protein</fullName>
    </recommendedName>
</protein>
<reference evidence="1 2" key="1">
    <citation type="submission" date="2016-10" db="EMBL/GenBank/DDBJ databases">
        <authorList>
            <person name="de Groot N.N."/>
        </authorList>
    </citation>
    <scope>NUCLEOTIDE SEQUENCE [LARGE SCALE GENOMIC DNA]</scope>
    <source>
        <strain evidence="1 2">CGMCC 1.7031</strain>
    </source>
</reference>
<dbReference type="Proteomes" id="UP000199354">
    <property type="component" value="Unassembled WGS sequence"/>
</dbReference>
<evidence type="ECO:0000313" key="1">
    <source>
        <dbReference type="EMBL" id="SCZ01494.1"/>
    </source>
</evidence>
<name>A0A1G5KMD5_9FLAO</name>
<dbReference type="Pfam" id="PF11185">
    <property type="entry name" value="DUF2971"/>
    <property type="match status" value="1"/>
</dbReference>
<evidence type="ECO:0000313" key="2">
    <source>
        <dbReference type="Proteomes" id="UP000199354"/>
    </source>
</evidence>
<dbReference type="AlphaFoldDB" id="A0A1G5KMD5"/>
<proteinExistence type="predicted"/>
<dbReference type="EMBL" id="FMVF01000058">
    <property type="protein sequence ID" value="SCZ01494.1"/>
    <property type="molecule type" value="Genomic_DNA"/>
</dbReference>